<evidence type="ECO:0000313" key="1">
    <source>
        <dbReference type="EMBL" id="GME90775.1"/>
    </source>
</evidence>
<dbReference type="EMBL" id="BSXV01000824">
    <property type="protein sequence ID" value="GME90775.1"/>
    <property type="molecule type" value="Genomic_DNA"/>
</dbReference>
<dbReference type="Proteomes" id="UP001165101">
    <property type="component" value="Unassembled WGS sequence"/>
</dbReference>
<organism evidence="1 2">
    <name type="scientific">Candida boidinii</name>
    <name type="common">Yeast</name>
    <dbReference type="NCBI Taxonomy" id="5477"/>
    <lineage>
        <taxon>Eukaryota</taxon>
        <taxon>Fungi</taxon>
        <taxon>Dikarya</taxon>
        <taxon>Ascomycota</taxon>
        <taxon>Saccharomycotina</taxon>
        <taxon>Pichiomycetes</taxon>
        <taxon>Pichiales</taxon>
        <taxon>Pichiaceae</taxon>
        <taxon>Ogataea</taxon>
        <taxon>Ogataea/Candida clade</taxon>
    </lineage>
</organism>
<name>A0ACB5TKX5_CANBO</name>
<proteinExistence type="predicted"/>
<evidence type="ECO:0000313" key="2">
    <source>
        <dbReference type="Proteomes" id="UP001165101"/>
    </source>
</evidence>
<comment type="caution">
    <text evidence="1">The sequence shown here is derived from an EMBL/GenBank/DDBJ whole genome shotgun (WGS) entry which is preliminary data.</text>
</comment>
<gene>
    <name evidence="1" type="ORF">Cboi01_000199800</name>
</gene>
<protein>
    <submittedName>
        <fullName evidence="1">Unnamed protein product</fullName>
    </submittedName>
</protein>
<sequence length="1467" mass="167176">MSGIWPFFNNTFSNATINKILAEIESDQQQQNNSRQQQHHQLHLQPKSLIQQQQQQQQQPKQLSSSPSFNSILSKPKSNGTTVTTTATTTTKTNNNQNNNNYTISNINNSKNIPASATQLLQSIQENDTLSTTNLTSAPTIKTQQIFAIGSNNKNLSDSSSSNTNTNTTTTTTVESTTTEVLNDQFQESSLSNSPSVNIHQSSSSLDNSTSPVLNPINDTSSQPLITSLNINLFNKLIDQQNLIDELNMNKNNKLISYLTKTEVLEIIIEYILISLDVSIEKNHNNLNLNHPIFQDYDENLNNNNNDNNNDNDNFQENIKDDSDFNDSDFINNNTVKLTNSEFSENSNINSKSIEEKLLISLKRSITCFEILLVCNNNIIIPMILSGFEFPLIKKLWRGFFNKSIETYTTQTILKISSSSSSNNHNNTNNIMGNLDDDDDDDETENELYSEPHNLSMLNKFLKFIDSIASFNMNSLMNFIRFEQNLNNETLNITNQFLNLLIHLSQVGDLLVRLISTDKHYNPNGLIEILMDQNLIVESLRLIKLHYLDHRIQDNLCVLLNSIVGISSNVGFWEDMNNVNGLNEFGEPITDGNANDQRSSNPNIGPNDLTRQLVNKTCVYEMLDILLNYGHYGLVTIVSVIIEVIRKNNSDYDDFDWVNSVKGYKLPKKFQTDINVNSNENESHDEQTTTATTTTPTDVDEINSTPVAGTEGSEISNDNDNITNPDVSVLTEFDNDDSNLVDEDMTVNDSQFDLANNRPNSRDPIYLGTLLKLFSLHLPDLVESYLSDKYYLIRDVDMYYNYESPKTPTSASPELDNNESTVPASSSSTATTTSNDEDTEDSDDTLVNNNQNFLLSENIKDRIENQKLKLRRSNGFKNGKIPKLNSSIGEVIEPLGYERFKIMELIAELLHCSNMMLMNKSSKLDYLLHKRDLLRDVKQTEKLVLDALNDNIVNYQSNSKFQINNSNNNNLENSSSKLISKKSNNNNNKNDSNIIYDYSKHGDISKSMERLSVKSDDEDNNITSTNSLNMSSINSNNSKLDSANTINEDQLPSTNLETSESQFSQPNSNLSNSEPESDSESDEFLNTFIKLPLDLSIGNFLKLQLLESNAIPLIIIKLIKFSWNNFMHNVIFDLVQQIFNGRLVNWDEDQSNQEFELSIYDSNLNLNKILIWSLFGNFNDFDNIDNFKSDSNYPGFFNLPSFILYAFEKSNEYELKNNFKLGYMGHLTLVAEEIHKFQNYVENFGLTREDQTLDVLEEQDDSINPYYLKSSLFIYTTLYKELYGDFENNRFRNWNYFLDNQLKEINIMYNKVLGAPNELDEMNDNSTLDLDRSNGVIILDNGDNEEFRRDNGIENIEDVDASDFNNDINVDSSDIHQIVMDDDDDNLQVINGQEVDDLDDNINDDATSFDMRREKNSSLDEFNESDELANSQFLDVDNQNQQQQQPLDDNVYDDYDNDERGRQSQNI</sequence>
<accession>A0ACB5TKX5</accession>
<keyword evidence="2" id="KW-1185">Reference proteome</keyword>
<reference evidence="1" key="1">
    <citation type="submission" date="2023-04" db="EMBL/GenBank/DDBJ databases">
        <title>Candida boidinii NBRC 1967.</title>
        <authorList>
            <person name="Ichikawa N."/>
            <person name="Sato H."/>
            <person name="Tonouchi N."/>
        </authorList>
    </citation>
    <scope>NUCLEOTIDE SEQUENCE</scope>
    <source>
        <strain evidence="1">NBRC 1967</strain>
    </source>
</reference>